<accession>A0AAV1HQQ5</accession>
<feature type="region of interest" description="Disordered" evidence="2">
    <location>
        <begin position="286"/>
        <end position="352"/>
    </location>
</feature>
<dbReference type="EMBL" id="CAUYUE010000001">
    <property type="protein sequence ID" value="CAK0735493.1"/>
    <property type="molecule type" value="Genomic_DNA"/>
</dbReference>
<feature type="coiled-coil region" evidence="1">
    <location>
        <begin position="225"/>
        <end position="277"/>
    </location>
</feature>
<comment type="caution">
    <text evidence="3">The sequence shown here is derived from an EMBL/GenBank/DDBJ whole genome shotgun (WGS) entry which is preliminary data.</text>
</comment>
<evidence type="ECO:0000256" key="2">
    <source>
        <dbReference type="SAM" id="MobiDB-lite"/>
    </source>
</evidence>
<feature type="compositionally biased region" description="Low complexity" evidence="2">
    <location>
        <begin position="399"/>
        <end position="411"/>
    </location>
</feature>
<reference evidence="3 4" key="1">
    <citation type="submission" date="2023-10" db="EMBL/GenBank/DDBJ databases">
        <authorList>
            <person name="Maclean D."/>
            <person name="Macfadyen A."/>
        </authorList>
    </citation>
    <scope>NUCLEOTIDE SEQUENCE [LARGE SCALE GENOMIC DNA]</scope>
</reference>
<evidence type="ECO:0000256" key="1">
    <source>
        <dbReference type="SAM" id="Coils"/>
    </source>
</evidence>
<dbReference type="Proteomes" id="UP001314263">
    <property type="component" value="Unassembled WGS sequence"/>
</dbReference>
<keyword evidence="4" id="KW-1185">Reference proteome</keyword>
<dbReference type="InterPro" id="IPR049733">
    <property type="entry name" value="CCDC61_N"/>
</dbReference>
<feature type="region of interest" description="Disordered" evidence="2">
    <location>
        <begin position="393"/>
        <end position="430"/>
    </location>
</feature>
<dbReference type="AlphaFoldDB" id="A0AAV1HQQ5"/>
<feature type="compositionally biased region" description="Low complexity" evidence="2">
    <location>
        <begin position="324"/>
        <end position="343"/>
    </location>
</feature>
<gene>
    <name evidence="3" type="ORF">CVIRNUC_000590</name>
</gene>
<protein>
    <submittedName>
        <fullName evidence="3">Uncharacterized protein</fullName>
    </submittedName>
</protein>
<proteinExistence type="predicted"/>
<evidence type="ECO:0000313" key="4">
    <source>
        <dbReference type="Proteomes" id="UP001314263"/>
    </source>
</evidence>
<name>A0AAV1HQQ5_9CHLO</name>
<organism evidence="3 4">
    <name type="scientific">Coccomyxa viridis</name>
    <dbReference type="NCBI Taxonomy" id="1274662"/>
    <lineage>
        <taxon>Eukaryota</taxon>
        <taxon>Viridiplantae</taxon>
        <taxon>Chlorophyta</taxon>
        <taxon>core chlorophytes</taxon>
        <taxon>Trebouxiophyceae</taxon>
        <taxon>Trebouxiophyceae incertae sedis</taxon>
        <taxon>Coccomyxaceae</taxon>
        <taxon>Coccomyxa</taxon>
    </lineage>
</organism>
<feature type="compositionally biased region" description="Basic residues" evidence="2">
    <location>
        <begin position="309"/>
        <end position="323"/>
    </location>
</feature>
<evidence type="ECO:0000313" key="3">
    <source>
        <dbReference type="EMBL" id="CAK0735493.1"/>
    </source>
</evidence>
<keyword evidence="1" id="KW-0175">Coiled coil</keyword>
<sequence length="456" mass="50200">MDVEGLGPEATSSGSLRARSVEHWITLEQATPSAIHIKLVRAHDANLWQETFTSAQMEELSARAGSFKPFRTFVKMLRSALQGSSDTVSLDVLTLTELLAKSHQRSNVKGAHLHGEEDDAPSDGKRYLILAYKAEFDSIQYPLPLRLDENPTPEFFKSIHRRLHADKEAACQRAAGVPIVSAGGAVLSEDDARLERLVARLREPLQSGPPAQPSHEQHACSTSQLEAAQKRADGAAAALQEERSAHRRVLRHKNRELAEAQEEVMRLKDIIRELRLRQSFIPPRAPLRGRPIFGPSSEPGQDAEDSAQRRLHGRRLAALRGHSRAASPAHAAASARRSCSPHAVLRHRSGSPGKAWFDPTQYVREQRERRRLVAARLHQGLPTAERRACISPGARSAPSVRSGMSSVTSSRPASPHPLWDDTTNLDGRGLGARHGVQSQASLAWLPIRNTFTLPLT</sequence>
<dbReference type="CDD" id="cd22284">
    <property type="entry name" value="HD_CCDC61_N"/>
    <property type="match status" value="1"/>
</dbReference>